<comment type="caution">
    <text evidence="1">The sequence shown here is derived from an EMBL/GenBank/DDBJ whole genome shotgun (WGS) entry which is preliminary data.</text>
</comment>
<dbReference type="AlphaFoldDB" id="A0A840VAZ6"/>
<accession>A0A840VAZ6</accession>
<reference evidence="1 2" key="1">
    <citation type="submission" date="2020-08" db="EMBL/GenBank/DDBJ databases">
        <title>Genomic Encyclopedia of Type Strains, Phase IV (KMG-IV): sequencing the most valuable type-strain genomes for metagenomic binning, comparative biology and taxonomic classification.</title>
        <authorList>
            <person name="Goeker M."/>
        </authorList>
    </citation>
    <scope>NUCLEOTIDE SEQUENCE [LARGE SCALE GENOMIC DNA]</scope>
    <source>
        <strain evidence="1 2">DSM 27026</strain>
    </source>
</reference>
<dbReference type="EMBL" id="JACHFJ010000001">
    <property type="protein sequence ID" value="MBB5372007.1"/>
    <property type="molecule type" value="Genomic_DNA"/>
</dbReference>
<evidence type="ECO:0000313" key="2">
    <source>
        <dbReference type="Proteomes" id="UP000553706"/>
    </source>
</evidence>
<proteinExistence type="predicted"/>
<dbReference type="SUPFAM" id="SSF141371">
    <property type="entry name" value="PilZ domain-like"/>
    <property type="match status" value="1"/>
</dbReference>
<dbReference type="Proteomes" id="UP000553706">
    <property type="component" value="Unassembled WGS sequence"/>
</dbReference>
<gene>
    <name evidence="1" type="ORF">HNP71_000231</name>
</gene>
<dbReference type="RefSeq" id="WP_183265009.1">
    <property type="nucleotide sequence ID" value="NZ_JACHFJ010000001.1"/>
</dbReference>
<protein>
    <recommendedName>
        <fullName evidence="3">PilZ domain-containing protein</fullName>
    </recommendedName>
</protein>
<name>A0A840VAZ6_9PROT</name>
<organism evidence="1 2">
    <name type="scientific">Acidocella aromatica</name>
    <dbReference type="NCBI Taxonomy" id="1303579"/>
    <lineage>
        <taxon>Bacteria</taxon>
        <taxon>Pseudomonadati</taxon>
        <taxon>Pseudomonadota</taxon>
        <taxon>Alphaproteobacteria</taxon>
        <taxon>Acetobacterales</taxon>
        <taxon>Acidocellaceae</taxon>
        <taxon>Acidocella</taxon>
    </lineage>
</organism>
<keyword evidence="2" id="KW-1185">Reference proteome</keyword>
<evidence type="ECO:0008006" key="3">
    <source>
        <dbReference type="Google" id="ProtNLM"/>
    </source>
</evidence>
<sequence>MLEHEYSGHVMETGAAPLAGTGWVERRSASRTPVIKSAKLLLGDSYNQSVINCLVLDEAANGVLVDLGTMFVLPEEMVLQMASGPSYRVRRCWSAGSKFGLEFIGGPLVSKEAGAQMAALGRALWTQAIPFVIADLRSQRFFGHEDLRQAAEEAAYRNLEKVLVRG</sequence>
<evidence type="ECO:0000313" key="1">
    <source>
        <dbReference type="EMBL" id="MBB5372007.1"/>
    </source>
</evidence>